<dbReference type="Pfam" id="PF05117">
    <property type="entry name" value="DUF695"/>
    <property type="match status" value="1"/>
</dbReference>
<organism evidence="2 3">
    <name type="scientific">Daejeonella rubra</name>
    <dbReference type="NCBI Taxonomy" id="990371"/>
    <lineage>
        <taxon>Bacteria</taxon>
        <taxon>Pseudomonadati</taxon>
        <taxon>Bacteroidota</taxon>
        <taxon>Sphingobacteriia</taxon>
        <taxon>Sphingobacteriales</taxon>
        <taxon>Sphingobacteriaceae</taxon>
        <taxon>Daejeonella</taxon>
    </lineage>
</organism>
<dbReference type="EMBL" id="FNHH01000001">
    <property type="protein sequence ID" value="SDL69484.1"/>
    <property type="molecule type" value="Genomic_DNA"/>
</dbReference>
<proteinExistence type="predicted"/>
<dbReference type="InterPro" id="IPR016097">
    <property type="entry name" value="DUF695"/>
</dbReference>
<feature type="domain" description="DUF695" evidence="1">
    <location>
        <begin position="44"/>
        <end position="166"/>
    </location>
</feature>
<evidence type="ECO:0000313" key="2">
    <source>
        <dbReference type="EMBL" id="SDL69484.1"/>
    </source>
</evidence>
<evidence type="ECO:0000259" key="1">
    <source>
        <dbReference type="Pfam" id="PF05117"/>
    </source>
</evidence>
<accession>A0A1G9M5R8</accession>
<dbReference type="Proteomes" id="UP000199226">
    <property type="component" value="Unassembled WGS sequence"/>
</dbReference>
<gene>
    <name evidence="2" type="ORF">SAMN05421813_101240</name>
</gene>
<evidence type="ECO:0000313" key="3">
    <source>
        <dbReference type="Proteomes" id="UP000199226"/>
    </source>
</evidence>
<name>A0A1G9M5R8_9SPHI</name>
<dbReference type="STRING" id="990371.SAMN05421813_101240"/>
<dbReference type="AlphaFoldDB" id="A0A1G9M5R8"/>
<keyword evidence="3" id="KW-1185">Reference proteome</keyword>
<protein>
    <recommendedName>
        <fullName evidence="1">DUF695 domain-containing protein</fullName>
    </recommendedName>
</protein>
<reference evidence="3" key="1">
    <citation type="submission" date="2016-10" db="EMBL/GenBank/DDBJ databases">
        <authorList>
            <person name="Varghese N."/>
            <person name="Submissions S."/>
        </authorList>
    </citation>
    <scope>NUCLEOTIDE SEQUENCE [LARGE SCALE GENOMIC DNA]</scope>
    <source>
        <strain evidence="3">DSM 24536</strain>
    </source>
</reference>
<sequence>MQKYYFILFCLFPLISCSQNKKVESEPIKIEAPIINQNFTTLKFEANGKPCLASINDRYIDFKDRSSFSLSFFVNVNTLEKNKDGHPTDKEALLFNNLQTEIIQELSKVLGSYCYVGTTTMTGYRDILLYIKPEDQKNATEILERLKTQQSRIESISFEIDPKWEAVSSFYEAVTIKN</sequence>